<dbReference type="eggNOG" id="COG1266">
    <property type="taxonomic scope" value="Bacteria"/>
</dbReference>
<keyword evidence="1" id="KW-1133">Transmembrane helix</keyword>
<protein>
    <recommendedName>
        <fullName evidence="2">CAAX prenyl protease 2/Lysostaphin resistance protein A-like domain-containing protein</fullName>
    </recommendedName>
</protein>
<evidence type="ECO:0000259" key="2">
    <source>
        <dbReference type="Pfam" id="PF02517"/>
    </source>
</evidence>
<organism evidence="3 4">
    <name type="scientific">Gordonia aichiensis NBRC 108223</name>
    <dbReference type="NCBI Taxonomy" id="1220583"/>
    <lineage>
        <taxon>Bacteria</taxon>
        <taxon>Bacillati</taxon>
        <taxon>Actinomycetota</taxon>
        <taxon>Actinomycetes</taxon>
        <taxon>Mycobacteriales</taxon>
        <taxon>Gordoniaceae</taxon>
        <taxon>Gordonia</taxon>
    </lineage>
</organism>
<dbReference type="Pfam" id="PF02517">
    <property type="entry name" value="Rce1-like"/>
    <property type="match status" value="1"/>
</dbReference>
<evidence type="ECO:0000256" key="1">
    <source>
        <dbReference type="SAM" id="Phobius"/>
    </source>
</evidence>
<dbReference type="STRING" id="1220583.GOACH_31_00090"/>
<dbReference type="GO" id="GO:0004175">
    <property type="term" value="F:endopeptidase activity"/>
    <property type="evidence" value="ECO:0007669"/>
    <property type="project" value="UniProtKB-ARBA"/>
</dbReference>
<dbReference type="EMBL" id="BANR01000031">
    <property type="protein sequence ID" value="GAC50805.1"/>
    <property type="molecule type" value="Genomic_DNA"/>
</dbReference>
<dbReference type="AlphaFoldDB" id="L7KPL4"/>
<dbReference type="RefSeq" id="WP_005179254.1">
    <property type="nucleotide sequence ID" value="NZ_BANR01000031.1"/>
</dbReference>
<gene>
    <name evidence="3" type="ORF">GOACH_31_00090</name>
</gene>
<name>L7KPL4_9ACTN</name>
<proteinExistence type="predicted"/>
<dbReference type="Proteomes" id="UP000010988">
    <property type="component" value="Unassembled WGS sequence"/>
</dbReference>
<evidence type="ECO:0000313" key="4">
    <source>
        <dbReference type="Proteomes" id="UP000010988"/>
    </source>
</evidence>
<sequence length="271" mass="28770">MVDVRRGIATLVRPGLQQIFDVVADRRERRALVIELAIVGVLTFGFSALSAILSLIEVQLTSGIGNATVALNPSRSSVALIDFIRQVMSAVRLFAIAGLGVYLLWRSGCGPRMIGLARPAGRDVPPGLVLAAAIGLPGLALVAAARALGMNAHLVPSEVDGPWWRWPVLILIAVGNAAAEEIIVVAYFITRLRQLGASENVSLAASAVLRGGYHLYQGVGAGIGNVAMGLVFGRYYQLTNRVWPLVIAHAVIDVVAFLGYALLHDHLSWVG</sequence>
<keyword evidence="1" id="KW-0812">Transmembrane</keyword>
<feature type="transmembrane region" description="Helical" evidence="1">
    <location>
        <begin position="168"/>
        <end position="189"/>
    </location>
</feature>
<comment type="caution">
    <text evidence="3">The sequence shown here is derived from an EMBL/GenBank/DDBJ whole genome shotgun (WGS) entry which is preliminary data.</text>
</comment>
<evidence type="ECO:0000313" key="3">
    <source>
        <dbReference type="EMBL" id="GAC50805.1"/>
    </source>
</evidence>
<accession>L7KPL4</accession>
<feature type="domain" description="CAAX prenyl protease 2/Lysostaphin resistance protein A-like" evidence="2">
    <location>
        <begin position="162"/>
        <end position="255"/>
    </location>
</feature>
<keyword evidence="1" id="KW-0472">Membrane</keyword>
<dbReference type="InterPro" id="IPR003675">
    <property type="entry name" value="Rce1/LyrA-like_dom"/>
</dbReference>
<dbReference type="GO" id="GO:0080120">
    <property type="term" value="P:CAAX-box protein maturation"/>
    <property type="evidence" value="ECO:0007669"/>
    <property type="project" value="UniProtKB-ARBA"/>
</dbReference>
<feature type="transmembrane region" description="Helical" evidence="1">
    <location>
        <begin position="242"/>
        <end position="263"/>
    </location>
</feature>
<feature type="transmembrane region" description="Helical" evidence="1">
    <location>
        <begin position="126"/>
        <end position="148"/>
    </location>
</feature>
<feature type="transmembrane region" description="Helical" evidence="1">
    <location>
        <begin position="36"/>
        <end position="56"/>
    </location>
</feature>
<dbReference type="OrthoDB" id="4453618at2"/>
<feature type="transmembrane region" description="Helical" evidence="1">
    <location>
        <begin position="83"/>
        <end position="105"/>
    </location>
</feature>
<keyword evidence="4" id="KW-1185">Reference proteome</keyword>
<reference evidence="3 4" key="1">
    <citation type="submission" date="2012-12" db="EMBL/GenBank/DDBJ databases">
        <title>Whole genome shotgun sequence of Gordonia aichiensis NBRC 108223.</title>
        <authorList>
            <person name="Isaki-Nakamura S."/>
            <person name="Hosoyama A."/>
            <person name="Tsuchikane K."/>
            <person name="Ando Y."/>
            <person name="Baba S."/>
            <person name="Ohji S."/>
            <person name="Hamada M."/>
            <person name="Tamura T."/>
            <person name="Yamazoe A."/>
            <person name="Yamazaki S."/>
            <person name="Fujita N."/>
        </authorList>
    </citation>
    <scope>NUCLEOTIDE SEQUENCE [LARGE SCALE GENOMIC DNA]</scope>
    <source>
        <strain evidence="3 4">NBRC 108223</strain>
    </source>
</reference>